<protein>
    <recommendedName>
        <fullName evidence="3 7">Guanine deaminase</fullName>
        <shortName evidence="8">Guanase</shortName>
        <ecNumber evidence="3 7">3.5.4.3</ecNumber>
    </recommendedName>
    <alternativeName>
        <fullName evidence="8">Guanine aminohydrolase</fullName>
    </alternativeName>
</protein>
<dbReference type="GO" id="GO:0008892">
    <property type="term" value="F:guanine deaminase activity"/>
    <property type="evidence" value="ECO:0007669"/>
    <property type="project" value="UniProtKB-UniRule"/>
</dbReference>
<reference evidence="11" key="1">
    <citation type="submission" date="2017-12" db="EMBL/GenBank/DDBJ databases">
        <title>FDA dAtabase for Regulatory Grade micrObial Sequences (FDA-ARGOS): Supporting development and validation of Infectious Disease Dx tests.</title>
        <authorList>
            <person name="Hoffmann M."/>
            <person name="Allard M."/>
            <person name="Evans P."/>
            <person name="Brown E."/>
            <person name="Tallon L."/>
            <person name="Sadzewicz L."/>
            <person name="Sengamalay N."/>
            <person name="Ott S."/>
            <person name="Godinez A."/>
            <person name="Nagaraj S."/>
            <person name="Vavikolanu K."/>
            <person name="Aluvathingal J."/>
            <person name="Nadendla S."/>
            <person name="Sichtig H."/>
        </authorList>
    </citation>
    <scope>NUCLEOTIDE SEQUENCE [LARGE SCALE GENOMIC DNA]</scope>
    <source>
        <strain evidence="11">FDAARGOS_249</strain>
    </source>
</reference>
<dbReference type="EMBL" id="NBTM02000001">
    <property type="protein sequence ID" value="PNL91927.1"/>
    <property type="molecule type" value="Genomic_DNA"/>
</dbReference>
<dbReference type="GO" id="GO:0005829">
    <property type="term" value="C:cytosol"/>
    <property type="evidence" value="ECO:0007669"/>
    <property type="project" value="TreeGrafter"/>
</dbReference>
<organism evidence="10 11">
    <name type="scientific">Aerococcus viridans</name>
    <dbReference type="NCBI Taxonomy" id="1377"/>
    <lineage>
        <taxon>Bacteria</taxon>
        <taxon>Bacillati</taxon>
        <taxon>Bacillota</taxon>
        <taxon>Bacilli</taxon>
        <taxon>Lactobacillales</taxon>
        <taxon>Aerococcaceae</taxon>
        <taxon>Aerococcus</taxon>
    </lineage>
</organism>
<dbReference type="AlphaFoldDB" id="A0A2J9PNM9"/>
<evidence type="ECO:0000256" key="3">
    <source>
        <dbReference type="ARBA" id="ARBA00012781"/>
    </source>
</evidence>
<dbReference type="GO" id="GO:0006147">
    <property type="term" value="P:guanine catabolic process"/>
    <property type="evidence" value="ECO:0007669"/>
    <property type="project" value="UniProtKB-UniRule"/>
</dbReference>
<dbReference type="SUPFAM" id="SSF51338">
    <property type="entry name" value="Composite domain of metallo-dependent hydrolases"/>
    <property type="match status" value="1"/>
</dbReference>
<evidence type="ECO:0000256" key="1">
    <source>
        <dbReference type="ARBA" id="ARBA00004984"/>
    </source>
</evidence>
<comment type="cofactor">
    <cofactor evidence="8">
        <name>Zn(2+)</name>
        <dbReference type="ChEBI" id="CHEBI:29105"/>
    </cofactor>
    <text evidence="8">Binds 1 zinc ion per subunit.</text>
</comment>
<sequence>MIGLEKAILATYFHTPAHGQLAYQEDALITINQDGVIDRIVPADDGDYIPLIQLFEERGTLIRLPDGQYLLPGFIDTHIHAPQWPQAGIALDAPLDVWLNEHTFPLEAKYKDVDFAKEVYADLVATLLARGTTTALYFGTIHKESSFELVKIAAEKGQRALVGKVVMDDPQGNPDFYRDVSTEIALKETEEFIQEVRSFGKDVIQGVYPVVMPRFAPSCTDEALAGLGALAQKYDTHVHTHCSEGQWEHDFTYERFGKTDTEALRDFGLFGKKSVMAHSNFINDDDAAIFAENQTAVAHCPISNVYFANSIIPIKHLKELDVQVGLGTDISGGFSPSLYDGIKQAVMSSRQLEDGVDTRLPQAKRGVPDSRISVVEAFSLATLGGGEALDLPIGLIKEGYAADFQVIDTTVKENRIQGFGVFEDLGQTFEKILYLANQANIQQVYVQGKLVFER</sequence>
<comment type="caution">
    <text evidence="10">The sequence shown here is derived from an EMBL/GenBank/DDBJ whole genome shotgun (WGS) entry which is preliminary data.</text>
</comment>
<evidence type="ECO:0000256" key="7">
    <source>
        <dbReference type="NCBIfam" id="TIGR02967"/>
    </source>
</evidence>
<gene>
    <name evidence="10" type="primary">guaD</name>
    <name evidence="10" type="ORF">A6J77_006690</name>
</gene>
<comment type="function">
    <text evidence="8">Catalyzes the hydrolytic deamination of guanine, producing xanthine and ammonia.</text>
</comment>
<dbReference type="InterPro" id="IPR032466">
    <property type="entry name" value="Metal_Hydrolase"/>
</dbReference>
<dbReference type="PANTHER" id="PTHR11271:SF6">
    <property type="entry name" value="GUANINE DEAMINASE"/>
    <property type="match status" value="1"/>
</dbReference>
<keyword evidence="4 8" id="KW-0479">Metal-binding</keyword>
<keyword evidence="5 8" id="KW-0378">Hydrolase</keyword>
<evidence type="ECO:0000313" key="11">
    <source>
        <dbReference type="Proteomes" id="UP000192813"/>
    </source>
</evidence>
<dbReference type="GO" id="GO:0008270">
    <property type="term" value="F:zinc ion binding"/>
    <property type="evidence" value="ECO:0007669"/>
    <property type="project" value="UniProtKB-UniRule"/>
</dbReference>
<dbReference type="RefSeq" id="WP_083069305.1">
    <property type="nucleotide sequence ID" value="NZ_JALXKY010000001.1"/>
</dbReference>
<dbReference type="Proteomes" id="UP000192813">
    <property type="component" value="Unassembled WGS sequence"/>
</dbReference>
<comment type="pathway">
    <text evidence="1 8">Purine metabolism; guanine degradation; xanthine from guanine: step 1/1.</text>
</comment>
<dbReference type="InterPro" id="IPR051607">
    <property type="entry name" value="Metallo-dep_hydrolases"/>
</dbReference>
<dbReference type="InterPro" id="IPR011059">
    <property type="entry name" value="Metal-dep_hydrolase_composite"/>
</dbReference>
<name>A0A2J9PNM9_9LACT</name>
<dbReference type="Gene3D" id="2.30.40.10">
    <property type="entry name" value="Urease, subunit C, domain 1"/>
    <property type="match status" value="1"/>
</dbReference>
<keyword evidence="6 8" id="KW-0862">Zinc</keyword>
<dbReference type="InterPro" id="IPR014311">
    <property type="entry name" value="Guanine_deaminase"/>
</dbReference>
<proteinExistence type="inferred from homology"/>
<dbReference type="UniPathway" id="UPA00603">
    <property type="reaction ID" value="UER00660"/>
</dbReference>
<dbReference type="SUPFAM" id="SSF51556">
    <property type="entry name" value="Metallo-dependent hydrolases"/>
    <property type="match status" value="1"/>
</dbReference>
<evidence type="ECO:0000259" key="9">
    <source>
        <dbReference type="Pfam" id="PF01979"/>
    </source>
</evidence>
<dbReference type="PANTHER" id="PTHR11271">
    <property type="entry name" value="GUANINE DEAMINASE"/>
    <property type="match status" value="1"/>
</dbReference>
<evidence type="ECO:0000256" key="6">
    <source>
        <dbReference type="ARBA" id="ARBA00022833"/>
    </source>
</evidence>
<evidence type="ECO:0000256" key="8">
    <source>
        <dbReference type="RuleBase" id="RU366009"/>
    </source>
</evidence>
<dbReference type="EC" id="3.5.4.3" evidence="3 7"/>
<evidence type="ECO:0000256" key="2">
    <source>
        <dbReference type="ARBA" id="ARBA00006745"/>
    </source>
</evidence>
<feature type="domain" description="Amidohydrolase-related" evidence="9">
    <location>
        <begin position="69"/>
        <end position="451"/>
    </location>
</feature>
<accession>A0A2J9PNM9</accession>
<dbReference type="Gene3D" id="3.20.20.140">
    <property type="entry name" value="Metal-dependent hydrolases"/>
    <property type="match status" value="1"/>
</dbReference>
<comment type="similarity">
    <text evidence="2 8">Belongs to the metallo-dependent hydrolases superfamily. ATZ/TRZ family.</text>
</comment>
<dbReference type="InterPro" id="IPR006680">
    <property type="entry name" value="Amidohydro-rel"/>
</dbReference>
<comment type="catalytic activity">
    <reaction evidence="8">
        <text>guanine + H2O + H(+) = xanthine + NH4(+)</text>
        <dbReference type="Rhea" id="RHEA:14665"/>
        <dbReference type="ChEBI" id="CHEBI:15377"/>
        <dbReference type="ChEBI" id="CHEBI:15378"/>
        <dbReference type="ChEBI" id="CHEBI:16235"/>
        <dbReference type="ChEBI" id="CHEBI:17712"/>
        <dbReference type="ChEBI" id="CHEBI:28938"/>
        <dbReference type="EC" id="3.5.4.3"/>
    </reaction>
</comment>
<dbReference type="NCBIfam" id="TIGR02967">
    <property type="entry name" value="guan_deamin"/>
    <property type="match status" value="1"/>
</dbReference>
<evidence type="ECO:0000256" key="5">
    <source>
        <dbReference type="ARBA" id="ARBA00022801"/>
    </source>
</evidence>
<evidence type="ECO:0000313" key="10">
    <source>
        <dbReference type="EMBL" id="PNL91927.1"/>
    </source>
</evidence>
<evidence type="ECO:0000256" key="4">
    <source>
        <dbReference type="ARBA" id="ARBA00022723"/>
    </source>
</evidence>
<dbReference type="Pfam" id="PF01979">
    <property type="entry name" value="Amidohydro_1"/>
    <property type="match status" value="1"/>
</dbReference>